<gene>
    <name evidence="1" type="ORF">KPL71_025706</name>
</gene>
<evidence type="ECO:0000313" key="2">
    <source>
        <dbReference type="Proteomes" id="UP000829398"/>
    </source>
</evidence>
<sequence>MMTWYNSLGHRASIYGVAAGYCLSASLLAIINKWATMKFAYPEAVTALQYLTSAVGVLPCGSCFKFIDHDLLTFVTMRRFASAAIIFYLSLFANISARGFTVLGGAVNKSLNVVINLAFWDKHSTRVGTLGLLICMLGGVTYQQSPTNKPRAVNETEVQESDEELQKIL</sequence>
<organism evidence="1 2">
    <name type="scientific">Citrus sinensis</name>
    <name type="common">Sweet orange</name>
    <name type="synonym">Citrus aurantium var. sinensis</name>
    <dbReference type="NCBI Taxonomy" id="2711"/>
    <lineage>
        <taxon>Eukaryota</taxon>
        <taxon>Viridiplantae</taxon>
        <taxon>Streptophyta</taxon>
        <taxon>Embryophyta</taxon>
        <taxon>Tracheophyta</taxon>
        <taxon>Spermatophyta</taxon>
        <taxon>Magnoliopsida</taxon>
        <taxon>eudicotyledons</taxon>
        <taxon>Gunneridae</taxon>
        <taxon>Pentapetalae</taxon>
        <taxon>rosids</taxon>
        <taxon>malvids</taxon>
        <taxon>Sapindales</taxon>
        <taxon>Rutaceae</taxon>
        <taxon>Aurantioideae</taxon>
        <taxon>Citrus</taxon>
    </lineage>
</organism>
<protein>
    <submittedName>
        <fullName evidence="1">GDP-mannose transporter GONST3</fullName>
    </submittedName>
</protein>
<reference evidence="2" key="1">
    <citation type="journal article" date="2023" name="Hortic. Res.">
        <title>A chromosome-level phased genome enabling allele-level studies in sweet orange: a case study on citrus Huanglongbing tolerance.</title>
        <authorList>
            <person name="Wu B."/>
            <person name="Yu Q."/>
            <person name="Deng Z."/>
            <person name="Duan Y."/>
            <person name="Luo F."/>
            <person name="Gmitter F. Jr."/>
        </authorList>
    </citation>
    <scope>NUCLEOTIDE SEQUENCE [LARGE SCALE GENOMIC DNA]</scope>
    <source>
        <strain evidence="2">cv. Valencia</strain>
    </source>
</reference>
<comment type="caution">
    <text evidence="1">The sequence shown here is derived from an EMBL/GenBank/DDBJ whole genome shotgun (WGS) entry which is preliminary data.</text>
</comment>
<name>A0ACB8HUF2_CITSI</name>
<accession>A0ACB8HUF2</accession>
<dbReference type="Proteomes" id="UP000829398">
    <property type="component" value="Chromosome 9"/>
</dbReference>
<dbReference type="EMBL" id="CM039178">
    <property type="protein sequence ID" value="KAH9678428.1"/>
    <property type="molecule type" value="Genomic_DNA"/>
</dbReference>
<keyword evidence="2" id="KW-1185">Reference proteome</keyword>
<evidence type="ECO:0000313" key="1">
    <source>
        <dbReference type="EMBL" id="KAH9678428.1"/>
    </source>
</evidence>
<proteinExistence type="predicted"/>